<keyword evidence="3" id="KW-1185">Reference proteome</keyword>
<comment type="caution">
    <text evidence="2">The sequence shown here is derived from an EMBL/GenBank/DDBJ whole genome shotgun (WGS) entry which is preliminary data.</text>
</comment>
<name>A0ABP0S940_9DINO</name>
<organism evidence="2 3">
    <name type="scientific">Durusdinium trenchii</name>
    <dbReference type="NCBI Taxonomy" id="1381693"/>
    <lineage>
        <taxon>Eukaryota</taxon>
        <taxon>Sar</taxon>
        <taxon>Alveolata</taxon>
        <taxon>Dinophyceae</taxon>
        <taxon>Suessiales</taxon>
        <taxon>Symbiodiniaceae</taxon>
        <taxon>Durusdinium</taxon>
    </lineage>
</organism>
<dbReference type="Proteomes" id="UP001642464">
    <property type="component" value="Unassembled WGS sequence"/>
</dbReference>
<evidence type="ECO:0000313" key="3">
    <source>
        <dbReference type="Proteomes" id="UP001642464"/>
    </source>
</evidence>
<proteinExistence type="predicted"/>
<dbReference type="InterPro" id="IPR021139">
    <property type="entry name" value="NYN"/>
</dbReference>
<dbReference type="EMBL" id="CAXAMM010043173">
    <property type="protein sequence ID" value="CAK9108866.1"/>
    <property type="molecule type" value="Genomic_DNA"/>
</dbReference>
<sequence length="558" mass="61987">MQKGAYGGQSSTPDTPTSVVVWGFREDALQLQGSKAIAWNVLALAQPPQLGEAAAVLHWKVHLCSAKSQVSDWAVGDRNTWRSVLAASRNPSSPTLTLRTGILTLEVEVAKGAWLPVSWSSAKIELLHVARPFSICAAHRSPDAVELCSCLCPEAYAACLRQTREEPIVVTTPEEYAEAWRGLVEVEAAASAVEEGLGRRGEERASPRGFGRTEMVVDGDCHTFEQIQEAINYLKREGRNLRIRLFAAPGRADNKEWQNFMSEHGVIFRPVKRNNHLHQDSNDEAIIAAMSNFCKNPQVDKVALLTSDSDFVKPIREINKSGTDCVVFVPENKFSPIREFKAAGARTVKLKCENKLLNVRAILHDIGAGSVLLEPANPVPRIVLPQNEYDARIMVIKRFLQESGYGEQQEHALTRLGYLDDDFNADLTEALFCFVNTSGNKRRLRKWGMLPAQAEKSADVQRKLRSAFLSSALPGEWQVMSKSKGANRQMLNILKAAGILSTGSQYSRHELFQAMQSYAHKKGLPKMKTWNGLTFRILRAKNTKDPSTRAEIQLSRGN</sequence>
<dbReference type="Gene3D" id="3.40.50.1010">
    <property type="entry name" value="5'-nuclease"/>
    <property type="match status" value="1"/>
</dbReference>
<feature type="domain" description="NYN" evidence="1">
    <location>
        <begin position="227"/>
        <end position="335"/>
    </location>
</feature>
<accession>A0ABP0S940</accession>
<dbReference type="Pfam" id="PF01936">
    <property type="entry name" value="NYN"/>
    <property type="match status" value="1"/>
</dbReference>
<protein>
    <recommendedName>
        <fullName evidence="1">NYN domain-containing protein</fullName>
    </recommendedName>
</protein>
<evidence type="ECO:0000259" key="1">
    <source>
        <dbReference type="Pfam" id="PF01936"/>
    </source>
</evidence>
<gene>
    <name evidence="2" type="ORF">SCF082_LOCUS50614</name>
</gene>
<evidence type="ECO:0000313" key="2">
    <source>
        <dbReference type="EMBL" id="CAK9108866.1"/>
    </source>
</evidence>
<reference evidence="2 3" key="1">
    <citation type="submission" date="2024-02" db="EMBL/GenBank/DDBJ databases">
        <authorList>
            <person name="Chen Y."/>
            <person name="Shah S."/>
            <person name="Dougan E. K."/>
            <person name="Thang M."/>
            <person name="Chan C."/>
        </authorList>
    </citation>
    <scope>NUCLEOTIDE SEQUENCE [LARGE SCALE GENOMIC DNA]</scope>
</reference>